<dbReference type="GO" id="GO:0004867">
    <property type="term" value="F:serine-type endopeptidase inhibitor activity"/>
    <property type="evidence" value="ECO:0007669"/>
    <property type="project" value="InterPro"/>
</dbReference>
<dbReference type="InterPro" id="IPR036880">
    <property type="entry name" value="Kunitz_BPTI_sf"/>
</dbReference>
<proteinExistence type="evidence at transcript level"/>
<sequence length="91" mass="9889">MKATIPLCFIVAVAYAIAAKPLRATIIDNGELNPRCEKPNDCPGNQRTVFYYNRTAGCQQIRLGAGCSDNGNYQTLEECLKNCAPPPGKQV</sequence>
<dbReference type="Gene3D" id="4.10.410.10">
    <property type="entry name" value="Pancreatic trypsin inhibitor Kunitz domain"/>
    <property type="match status" value="1"/>
</dbReference>
<dbReference type="SUPFAM" id="SSF57362">
    <property type="entry name" value="BPTI-like"/>
    <property type="match status" value="1"/>
</dbReference>
<feature type="signal peptide" evidence="1">
    <location>
        <begin position="1"/>
        <end position="18"/>
    </location>
</feature>
<keyword evidence="1" id="KW-0732">Signal</keyword>
<accession>Q4PMN4</accession>
<dbReference type="EMBL" id="DQ066090">
    <property type="protein sequence ID" value="AAY66727.1"/>
    <property type="molecule type" value="mRNA"/>
</dbReference>
<name>Q4PMN4_IXOSC</name>
<reference evidence="2" key="1">
    <citation type="submission" date="2005-05" db="EMBL/GenBank/DDBJ databases">
        <authorList>
            <person name="Tseng H.-P."/>
            <person name="Hseu T.-H."/>
            <person name="Buhler D.R."/>
            <person name="Wang W.-D."/>
            <person name="Tsai H.-L."/>
            <person name="Hu C.-H."/>
        </authorList>
    </citation>
    <scope>NUCLEOTIDE SEQUENCE</scope>
    <source>
        <strain evidence="2">ISN-L-87</strain>
        <tissue evidence="2">Salivary glands</tissue>
    </source>
</reference>
<protein>
    <submittedName>
        <fullName evidence="2">Putative secreted salivary protein</fullName>
    </submittedName>
</protein>
<feature type="chain" id="PRO_5004241915" evidence="1">
    <location>
        <begin position="19"/>
        <end position="91"/>
    </location>
</feature>
<organism evidence="2">
    <name type="scientific">Ixodes scapularis</name>
    <name type="common">Black-legged tick</name>
    <name type="synonym">Deer tick</name>
    <dbReference type="NCBI Taxonomy" id="6945"/>
    <lineage>
        <taxon>Eukaryota</taxon>
        <taxon>Metazoa</taxon>
        <taxon>Ecdysozoa</taxon>
        <taxon>Arthropoda</taxon>
        <taxon>Chelicerata</taxon>
        <taxon>Arachnida</taxon>
        <taxon>Acari</taxon>
        <taxon>Parasitiformes</taxon>
        <taxon>Ixodida</taxon>
        <taxon>Ixodoidea</taxon>
        <taxon>Ixodidae</taxon>
        <taxon>Ixodinae</taxon>
        <taxon>Ixodes</taxon>
    </lineage>
</organism>
<evidence type="ECO:0000313" key="2">
    <source>
        <dbReference type="EMBL" id="AAY66727.1"/>
    </source>
</evidence>
<dbReference type="VEuPathDB" id="VectorBase:ISCW024676"/>
<reference evidence="2" key="2">
    <citation type="journal article" date="2006" name="Insect Biochem. Mol. Biol.">
        <title>An annotated catalog of salivary gland transcripts from Ixodes scapularis ticks.</title>
        <authorList>
            <person name="Ribeiro J.M."/>
            <person name="Alarcon-Chaidez F."/>
            <person name="Francischetti I.M."/>
            <person name="Mans B.J."/>
            <person name="Mather T.N."/>
            <person name="Valenzuela J.G."/>
            <person name="Wikel S.K."/>
        </authorList>
    </citation>
    <scope>NUCLEOTIDE SEQUENCE</scope>
    <source>
        <strain evidence="2">ISN-L-87</strain>
        <tissue evidence="2">Salivary glands</tissue>
    </source>
</reference>
<dbReference type="AlphaFoldDB" id="Q4PMN4"/>
<dbReference type="SMR" id="Q4PMN4"/>
<evidence type="ECO:0000256" key="1">
    <source>
        <dbReference type="SAM" id="SignalP"/>
    </source>
</evidence>